<dbReference type="Gene3D" id="3.20.20.80">
    <property type="entry name" value="Glycosidases"/>
    <property type="match status" value="1"/>
</dbReference>
<keyword evidence="9" id="KW-0862">Zinc</keyword>
<feature type="binding site" evidence="9">
    <location>
        <position position="163"/>
    </location>
    <ligand>
        <name>Zn(2+)</name>
        <dbReference type="ChEBI" id="CHEBI:29105"/>
    </ligand>
</feature>
<evidence type="ECO:0000256" key="2">
    <source>
        <dbReference type="ARBA" id="ARBA00005940"/>
    </source>
</evidence>
<dbReference type="InterPro" id="IPR013780">
    <property type="entry name" value="Glyco_hydro_b"/>
</dbReference>
<feature type="domain" description="Beta-galactosidase trimerisation" evidence="11">
    <location>
        <begin position="405"/>
        <end position="611"/>
    </location>
</feature>
<dbReference type="InterPro" id="IPR029062">
    <property type="entry name" value="Class_I_gatase-like"/>
</dbReference>
<reference evidence="13 14" key="1">
    <citation type="submission" date="2018-08" db="EMBL/GenBank/DDBJ databases">
        <title>A genome reference for cultivated species of the human gut microbiota.</title>
        <authorList>
            <person name="Zou Y."/>
            <person name="Xue W."/>
            <person name="Luo G."/>
        </authorList>
    </citation>
    <scope>NUCLEOTIDE SEQUENCE [LARGE SCALE GENOMIC DNA]</scope>
    <source>
        <strain evidence="13 14">AF22-21</strain>
    </source>
</reference>
<dbReference type="SUPFAM" id="SSF52317">
    <property type="entry name" value="Class I glutamine amidotransferase-like"/>
    <property type="match status" value="1"/>
</dbReference>
<dbReference type="CDD" id="cd03143">
    <property type="entry name" value="A4_beta-galactosidase_middle_domain"/>
    <property type="match status" value="1"/>
</dbReference>
<evidence type="ECO:0000256" key="1">
    <source>
        <dbReference type="ARBA" id="ARBA00001412"/>
    </source>
</evidence>
<evidence type="ECO:0000256" key="9">
    <source>
        <dbReference type="PIRSR" id="PIRSR001084-3"/>
    </source>
</evidence>
<dbReference type="SUPFAM" id="SSF51445">
    <property type="entry name" value="(Trans)glycosidases"/>
    <property type="match status" value="1"/>
</dbReference>
<dbReference type="GO" id="GO:0046872">
    <property type="term" value="F:metal ion binding"/>
    <property type="evidence" value="ECO:0007669"/>
    <property type="project" value="UniProtKB-KW"/>
</dbReference>
<dbReference type="InterPro" id="IPR003476">
    <property type="entry name" value="Glyco_hydro_42"/>
</dbReference>
<feature type="binding site" evidence="9">
    <location>
        <position position="166"/>
    </location>
    <ligand>
        <name>Zn(2+)</name>
        <dbReference type="ChEBI" id="CHEBI:29105"/>
    </ligand>
</feature>
<dbReference type="EMBL" id="QRVK01000029">
    <property type="protein sequence ID" value="RGS40337.1"/>
    <property type="molecule type" value="Genomic_DNA"/>
</dbReference>
<dbReference type="Pfam" id="PF08532">
    <property type="entry name" value="Glyco_hydro_42M"/>
    <property type="match status" value="1"/>
</dbReference>
<dbReference type="Gene3D" id="3.40.50.880">
    <property type="match status" value="1"/>
</dbReference>
<evidence type="ECO:0000256" key="5">
    <source>
        <dbReference type="ARBA" id="ARBA00023295"/>
    </source>
</evidence>
<feature type="binding site" evidence="8">
    <location>
        <position position="117"/>
    </location>
    <ligand>
        <name>substrate</name>
    </ligand>
</feature>
<dbReference type="InterPro" id="IPR013529">
    <property type="entry name" value="Glyco_hydro_42_N"/>
</dbReference>
<evidence type="ECO:0000256" key="6">
    <source>
        <dbReference type="PIRNR" id="PIRNR001084"/>
    </source>
</evidence>
<evidence type="ECO:0000313" key="13">
    <source>
        <dbReference type="EMBL" id="RGS40337.1"/>
    </source>
</evidence>
<dbReference type="OrthoDB" id="9800974at2"/>
<evidence type="ECO:0000313" key="14">
    <source>
        <dbReference type="Proteomes" id="UP000283295"/>
    </source>
</evidence>
<feature type="domain" description="Glycoside hydrolase family 42 N-terminal" evidence="10">
    <location>
        <begin position="18"/>
        <end position="392"/>
    </location>
</feature>
<sequence>MNKNKLFPQINGILHGGDYNAEQWLDRPDILAKDIEMMKEAGMTSATLGVFSWSAYEPIEGEYHFDWLKDVMDNLYNAGIYTVLATPSGGKPAWMAQKYPEIRRVDSYDVREHQGVRENHCMSSPIYREKVYNIIRQLHAHVGNHPGLIMWHVSNELGGECYCRLCVKRFQNYLAEKFDHDINKLNKAWWTTFWSHSYNSFSQIEPPYKNGDFSIMGLNLEWKRFTTWNMNDYMKSEIKLLRELTPDIPITTNFMQLYEGLDYRPMAKELDVISWDSYPRFHNDYESLADVMGQNTFDHAVMRSMKKDKPFMLMESAPGLVNWHPYNKLKRPGIHKLFSYNAIACGSDTVQYFQWRKGRGSFEQYHGAVVDHLGTNDTRIFKEVAALGNELAGLSEITGTLIRSKVALLFDWDNMWAIDDVKALGQESKKYPETCMSVYKELTKLGVDVDVIASDDPLDDYDVIVAPMLYMLRDGAAESLAAFVKRGGQLLATYFTGYVDKNQLCILGGFPGNGLADVFGVISEEIDTLYPSDRNSVTFTDGSSCGLRDYAEILRVGTAEVLGTYDSDFYAGNAAVTVNSYGKGKAYYVAARIDYSKLGEIMERMLADTGIATKCLPDGVQYHRRYADDGTSFGFYLNNTDEPQSISDVHGTNIQTQNVVDGELELTPLGVAIIKEKQLI</sequence>
<comment type="similarity">
    <text evidence="2 6">Belongs to the glycosyl hydrolase 42 family.</text>
</comment>
<dbReference type="PANTHER" id="PTHR36447">
    <property type="entry name" value="BETA-GALACTOSIDASE GANA"/>
    <property type="match status" value="1"/>
</dbReference>
<feature type="active site" description="Proton donor" evidence="7">
    <location>
        <position position="156"/>
    </location>
</feature>
<dbReference type="Proteomes" id="UP000283295">
    <property type="component" value="Unassembled WGS sequence"/>
</dbReference>
<dbReference type="Pfam" id="PF08533">
    <property type="entry name" value="Glyco_hydro_42C"/>
    <property type="match status" value="1"/>
</dbReference>
<gene>
    <name evidence="13" type="ORF">DWX94_10520</name>
</gene>
<dbReference type="RefSeq" id="WP_004850503.1">
    <property type="nucleotide sequence ID" value="NZ_CP102278.1"/>
</dbReference>
<evidence type="ECO:0000256" key="3">
    <source>
        <dbReference type="ARBA" id="ARBA00012756"/>
    </source>
</evidence>
<keyword evidence="4 6" id="KW-0378">Hydrolase</keyword>
<evidence type="ECO:0000259" key="10">
    <source>
        <dbReference type="Pfam" id="PF02449"/>
    </source>
</evidence>
<feature type="binding site" evidence="8">
    <location>
        <position position="323"/>
    </location>
    <ligand>
        <name>substrate</name>
    </ligand>
</feature>
<dbReference type="InterPro" id="IPR017853">
    <property type="entry name" value="GH"/>
</dbReference>
<dbReference type="GO" id="GO:0009341">
    <property type="term" value="C:beta-galactosidase complex"/>
    <property type="evidence" value="ECO:0007669"/>
    <property type="project" value="InterPro"/>
</dbReference>
<keyword evidence="9" id="KW-0479">Metal-binding</keyword>
<dbReference type="GO" id="GO:0006012">
    <property type="term" value="P:galactose metabolic process"/>
    <property type="evidence" value="ECO:0007669"/>
    <property type="project" value="InterPro"/>
</dbReference>
<dbReference type="PIRSF" id="PIRSF001084">
    <property type="entry name" value="B-galactosidase"/>
    <property type="match status" value="1"/>
</dbReference>
<dbReference type="AlphaFoldDB" id="A0A3R5WJ21"/>
<dbReference type="GeneID" id="92833170"/>
<comment type="caution">
    <text evidence="13">The sequence shown here is derived from an EMBL/GenBank/DDBJ whole genome shotgun (WGS) entry which is preliminary data.</text>
</comment>
<dbReference type="GO" id="GO:0004565">
    <property type="term" value="F:beta-galactosidase activity"/>
    <property type="evidence" value="ECO:0007669"/>
    <property type="project" value="UniProtKB-EC"/>
</dbReference>
<evidence type="ECO:0000256" key="4">
    <source>
        <dbReference type="ARBA" id="ARBA00022801"/>
    </source>
</evidence>
<feature type="binding site" evidence="9">
    <location>
        <position position="121"/>
    </location>
    <ligand>
        <name>Zn(2+)</name>
        <dbReference type="ChEBI" id="CHEBI:29105"/>
    </ligand>
</feature>
<evidence type="ECO:0000256" key="8">
    <source>
        <dbReference type="PIRSR" id="PIRSR001084-2"/>
    </source>
</evidence>
<evidence type="ECO:0000259" key="11">
    <source>
        <dbReference type="Pfam" id="PF08532"/>
    </source>
</evidence>
<dbReference type="Pfam" id="PF02449">
    <property type="entry name" value="Glyco_hydro_42"/>
    <property type="match status" value="1"/>
</dbReference>
<name>A0A3R5WJ21_9FIRM</name>
<proteinExistence type="inferred from homology"/>
<keyword evidence="5 6" id="KW-0326">Glycosidase</keyword>
<dbReference type="InterPro" id="IPR013738">
    <property type="entry name" value="Beta_galactosidase_Trimer"/>
</dbReference>
<feature type="domain" description="Beta-galactosidase C-terminal" evidence="12">
    <location>
        <begin position="619"/>
        <end position="676"/>
    </location>
</feature>
<accession>A0A3R5WJ21</accession>
<evidence type="ECO:0000259" key="12">
    <source>
        <dbReference type="Pfam" id="PF08533"/>
    </source>
</evidence>
<protein>
    <recommendedName>
        <fullName evidence="3 6">Beta-galactosidase</fullName>
        <shortName evidence="6">Beta-gal</shortName>
        <ecNumber evidence="3 6">3.2.1.23</ecNumber>
    </recommendedName>
</protein>
<feature type="binding site" evidence="9">
    <location>
        <position position="161"/>
    </location>
    <ligand>
        <name>Zn(2+)</name>
        <dbReference type="ChEBI" id="CHEBI:29105"/>
    </ligand>
</feature>
<feature type="active site" description="Nucleophile" evidence="7">
    <location>
        <position position="315"/>
    </location>
</feature>
<organism evidence="13 14">
    <name type="scientific">Coprococcus eutactus</name>
    <dbReference type="NCBI Taxonomy" id="33043"/>
    <lineage>
        <taxon>Bacteria</taxon>
        <taxon>Bacillati</taxon>
        <taxon>Bacillota</taxon>
        <taxon>Clostridia</taxon>
        <taxon>Lachnospirales</taxon>
        <taxon>Lachnospiraceae</taxon>
        <taxon>Coprococcus</taxon>
    </lineage>
</organism>
<dbReference type="InterPro" id="IPR013739">
    <property type="entry name" value="Beta_galactosidase_C"/>
</dbReference>
<dbReference type="Gene3D" id="2.60.40.1180">
    <property type="entry name" value="Golgi alpha-mannosidase II"/>
    <property type="match status" value="1"/>
</dbReference>
<evidence type="ECO:0000256" key="7">
    <source>
        <dbReference type="PIRSR" id="PIRSR001084-1"/>
    </source>
</evidence>
<feature type="binding site" evidence="8">
    <location>
        <position position="155"/>
    </location>
    <ligand>
        <name>substrate</name>
    </ligand>
</feature>
<dbReference type="PANTHER" id="PTHR36447:SF1">
    <property type="entry name" value="BETA-GALACTOSIDASE GANA"/>
    <property type="match status" value="1"/>
</dbReference>
<comment type="catalytic activity">
    <reaction evidence="1 6">
        <text>Hydrolysis of terminal non-reducing beta-D-galactose residues in beta-D-galactosides.</text>
        <dbReference type="EC" id="3.2.1.23"/>
    </reaction>
</comment>
<dbReference type="EC" id="3.2.1.23" evidence="3 6"/>